<keyword evidence="11 15" id="KW-0443">Lipid metabolism</keyword>
<evidence type="ECO:0000256" key="7">
    <source>
        <dbReference type="ARBA" id="ARBA00022777"/>
    </source>
</evidence>
<keyword evidence="4 15" id="KW-0444">Lipid biosynthesis</keyword>
<comment type="similarity">
    <text evidence="2 15">Belongs to the GHMP kinase family. Mevalonate kinase subfamily.</text>
</comment>
<comment type="catalytic activity">
    <reaction evidence="14">
        <text>(R)-5-phosphomevalonate + ATP = (R)-5-diphosphomevalonate + ADP</text>
        <dbReference type="Rhea" id="RHEA:16341"/>
        <dbReference type="ChEBI" id="CHEBI:30616"/>
        <dbReference type="ChEBI" id="CHEBI:57557"/>
        <dbReference type="ChEBI" id="CHEBI:58146"/>
        <dbReference type="ChEBI" id="CHEBI:456216"/>
        <dbReference type="EC" id="2.7.4.2"/>
    </reaction>
    <physiologicalReaction direction="left-to-right" evidence="14">
        <dbReference type="Rhea" id="RHEA:16342"/>
    </physiologicalReaction>
</comment>
<dbReference type="Proteomes" id="UP000283383">
    <property type="component" value="Unassembled WGS sequence"/>
</dbReference>
<dbReference type="EMBL" id="MCBQ01013019">
    <property type="protein sequence ID" value="RKF64745.1"/>
    <property type="molecule type" value="Genomic_DNA"/>
</dbReference>
<dbReference type="EC" id="2.7.4.2" evidence="3 15"/>
<protein>
    <recommendedName>
        <fullName evidence="3 15">Phosphomevalonate kinase</fullName>
        <ecNumber evidence="3 15">2.7.4.2</ecNumber>
    </recommendedName>
</protein>
<dbReference type="GO" id="GO:0004631">
    <property type="term" value="F:phosphomevalonate kinase activity"/>
    <property type="evidence" value="ECO:0007669"/>
    <property type="project" value="UniProtKB-UniRule"/>
</dbReference>
<dbReference type="Pfam" id="PF00288">
    <property type="entry name" value="GHMP_kinases_N"/>
    <property type="match status" value="1"/>
</dbReference>
<keyword evidence="12" id="KW-1207">Sterol metabolism</keyword>
<keyword evidence="8" id="KW-0067">ATP-binding</keyword>
<evidence type="ECO:0000256" key="12">
    <source>
        <dbReference type="ARBA" id="ARBA00023166"/>
    </source>
</evidence>
<evidence type="ECO:0000256" key="8">
    <source>
        <dbReference type="ARBA" id="ARBA00022840"/>
    </source>
</evidence>
<reference evidence="17 18" key="1">
    <citation type="journal article" date="2018" name="BMC Genomics">
        <title>Comparative genome analyses reveal sequence features reflecting distinct modes of host-adaptation between dicot and monocot powdery mildew.</title>
        <authorList>
            <person name="Wu Y."/>
            <person name="Ma X."/>
            <person name="Pan Z."/>
            <person name="Kale S.D."/>
            <person name="Song Y."/>
            <person name="King H."/>
            <person name="Zhang Q."/>
            <person name="Presley C."/>
            <person name="Deng X."/>
            <person name="Wei C.I."/>
            <person name="Xiao S."/>
        </authorList>
    </citation>
    <scope>NUCLEOTIDE SEQUENCE [LARGE SCALE GENOMIC DNA]</scope>
    <source>
        <strain evidence="17">UMSG3</strain>
    </source>
</reference>
<evidence type="ECO:0000256" key="10">
    <source>
        <dbReference type="ARBA" id="ARBA00023011"/>
    </source>
</evidence>
<evidence type="ECO:0000256" key="9">
    <source>
        <dbReference type="ARBA" id="ARBA00022955"/>
    </source>
</evidence>
<dbReference type="PIRSF" id="PIRSF017288">
    <property type="entry name" value="PMK_GHMP_euk"/>
    <property type="match status" value="1"/>
</dbReference>
<feature type="domain" description="GHMP kinase N-terminal" evidence="16">
    <location>
        <begin position="151"/>
        <end position="215"/>
    </location>
</feature>
<dbReference type="GO" id="GO:0005524">
    <property type="term" value="F:ATP binding"/>
    <property type="evidence" value="ECO:0007669"/>
    <property type="project" value="UniProtKB-UniRule"/>
</dbReference>
<keyword evidence="6" id="KW-0547">Nucleotide-binding</keyword>
<dbReference type="GO" id="GO:0005777">
    <property type="term" value="C:peroxisome"/>
    <property type="evidence" value="ECO:0007669"/>
    <property type="project" value="TreeGrafter"/>
</dbReference>
<keyword evidence="13 15" id="KW-0753">Steroid metabolism</keyword>
<gene>
    <name evidence="17" type="ORF">GcM3_130005</name>
</gene>
<keyword evidence="5 15" id="KW-0808">Transferase</keyword>
<dbReference type="InterPro" id="IPR006204">
    <property type="entry name" value="GHMP_kinase_N_dom"/>
</dbReference>
<evidence type="ECO:0000313" key="17">
    <source>
        <dbReference type="EMBL" id="RKF64745.1"/>
    </source>
</evidence>
<dbReference type="AlphaFoldDB" id="A0A420I519"/>
<comment type="caution">
    <text evidence="17">The sequence shown here is derived from an EMBL/GenBank/DDBJ whole genome shotgun (WGS) entry which is preliminary data.</text>
</comment>
<dbReference type="Gene3D" id="3.30.230.10">
    <property type="match status" value="1"/>
</dbReference>
<dbReference type="InterPro" id="IPR036554">
    <property type="entry name" value="GHMP_kinase_C_sf"/>
</dbReference>
<accession>A0A420I519</accession>
<evidence type="ECO:0000256" key="3">
    <source>
        <dbReference type="ARBA" id="ARBA00012958"/>
    </source>
</evidence>
<evidence type="ECO:0000259" key="16">
    <source>
        <dbReference type="Pfam" id="PF00288"/>
    </source>
</evidence>
<dbReference type="PANTHER" id="PTHR31814:SF2">
    <property type="entry name" value="PHOSPHOMEVALONATE KINASE"/>
    <property type="match status" value="1"/>
</dbReference>
<keyword evidence="18" id="KW-1185">Reference proteome</keyword>
<evidence type="ECO:0000256" key="14">
    <source>
        <dbReference type="ARBA" id="ARBA00029326"/>
    </source>
</evidence>
<name>A0A420I519_9PEZI</name>
<evidence type="ECO:0000256" key="2">
    <source>
        <dbReference type="ARBA" id="ARBA00006495"/>
    </source>
</evidence>
<dbReference type="Gene3D" id="3.30.70.890">
    <property type="entry name" value="GHMP kinase, C-terminal domain"/>
    <property type="match status" value="1"/>
</dbReference>
<keyword evidence="10" id="KW-0756">Sterol biosynthesis</keyword>
<evidence type="ECO:0000256" key="4">
    <source>
        <dbReference type="ARBA" id="ARBA00022516"/>
    </source>
</evidence>
<dbReference type="PANTHER" id="PTHR31814">
    <property type="match status" value="1"/>
</dbReference>
<dbReference type="GO" id="GO:0006696">
    <property type="term" value="P:ergosterol biosynthetic process"/>
    <property type="evidence" value="ECO:0007669"/>
    <property type="project" value="TreeGrafter"/>
</dbReference>
<organism evidence="17 18">
    <name type="scientific">Golovinomyces cichoracearum</name>
    <dbReference type="NCBI Taxonomy" id="62708"/>
    <lineage>
        <taxon>Eukaryota</taxon>
        <taxon>Fungi</taxon>
        <taxon>Dikarya</taxon>
        <taxon>Ascomycota</taxon>
        <taxon>Pezizomycotina</taxon>
        <taxon>Leotiomycetes</taxon>
        <taxon>Erysiphales</taxon>
        <taxon>Erysiphaceae</taxon>
        <taxon>Golovinomyces</taxon>
    </lineage>
</organism>
<dbReference type="InterPro" id="IPR014721">
    <property type="entry name" value="Ribsml_uS5_D2-typ_fold_subgr"/>
</dbReference>
<keyword evidence="9 15" id="KW-0752">Steroid biosynthesis</keyword>
<evidence type="ECO:0000313" key="18">
    <source>
        <dbReference type="Proteomes" id="UP000283383"/>
    </source>
</evidence>
<dbReference type="STRING" id="62708.A0A420I519"/>
<evidence type="ECO:0000256" key="15">
    <source>
        <dbReference type="PIRNR" id="PIRNR017288"/>
    </source>
</evidence>
<evidence type="ECO:0000256" key="11">
    <source>
        <dbReference type="ARBA" id="ARBA00023098"/>
    </source>
</evidence>
<keyword evidence="7 15" id="KW-0418">Kinase</keyword>
<dbReference type="SUPFAM" id="SSF54211">
    <property type="entry name" value="Ribosomal protein S5 domain 2-like"/>
    <property type="match status" value="1"/>
</dbReference>
<dbReference type="GO" id="GO:0019287">
    <property type="term" value="P:isopentenyl diphosphate biosynthetic process, mevalonate pathway"/>
    <property type="evidence" value="ECO:0007669"/>
    <property type="project" value="UniProtKB-UniRule"/>
</dbReference>
<dbReference type="GO" id="GO:0010142">
    <property type="term" value="P:farnesyl diphosphate biosynthetic process, mevalonate pathway"/>
    <property type="evidence" value="ECO:0007669"/>
    <property type="project" value="TreeGrafter"/>
</dbReference>
<evidence type="ECO:0000256" key="6">
    <source>
        <dbReference type="ARBA" id="ARBA00022741"/>
    </source>
</evidence>
<proteinExistence type="inferred from homology"/>
<sequence>MPTAVSAPGKVLLTGGYLVLDRQHSGLVFGLSARIHVLLTNNGTTENQIIVRSPQFTDATWIYKFFVLDGNRGVTVSQLNPGVPGTCPNKFVETTLTYALTYIIASNCKNAKTPSIEITILADADYYSHAPQPSQIYPRFPVFNVPLSGAHKTGLGSSAALVTALATALLMHYNPTFDLNITRCRNQLHNLAQISHCAAQGRVGSGFDVAAAVHGTCIYRRFSPDLLTIMSDPGGTDFAIHVRKVVDDVESHWDVEIQKQSNLLPRNWALVMCDVDCGSSTVSMVKKVWEWRRDNVTISNIIWGDIQQLQAILVAQFKASDAQGVAQSLDRIRQQVRRMSDLSGVLIEPPEQTKLLNTVKRKVKGVIGGVVPGAGGYDAIALLVKDNAVSMSDLKAFLENWSAQTGGKYRILGVRGDSDGVKMEDYESYTVKKA</sequence>
<comment type="pathway">
    <text evidence="1 15">Isoprenoid biosynthesis; isopentenyl diphosphate biosynthesis via mevalonate pathway; isopentenyl diphosphate from (R)-mevalonate: step 2/3.</text>
</comment>
<dbReference type="SUPFAM" id="SSF55060">
    <property type="entry name" value="GHMP Kinase, C-terminal domain"/>
    <property type="match status" value="1"/>
</dbReference>
<evidence type="ECO:0000256" key="1">
    <source>
        <dbReference type="ARBA" id="ARBA00005017"/>
    </source>
</evidence>
<dbReference type="InterPro" id="IPR035102">
    <property type="entry name" value="Phosphomevalonate_kinase"/>
</dbReference>
<dbReference type="InterPro" id="IPR016005">
    <property type="entry name" value="Erg8"/>
</dbReference>
<evidence type="ECO:0000256" key="13">
    <source>
        <dbReference type="ARBA" id="ARBA00023221"/>
    </source>
</evidence>
<evidence type="ECO:0000256" key="5">
    <source>
        <dbReference type="ARBA" id="ARBA00022679"/>
    </source>
</evidence>
<dbReference type="UniPathway" id="UPA00057">
    <property type="reaction ID" value="UER00099"/>
</dbReference>
<dbReference type="InterPro" id="IPR020568">
    <property type="entry name" value="Ribosomal_Su5_D2-typ_SF"/>
</dbReference>